<keyword evidence="2" id="KW-1185">Reference proteome</keyword>
<evidence type="ECO:0000313" key="2">
    <source>
        <dbReference type="Proteomes" id="UP000070544"/>
    </source>
</evidence>
<organism evidence="1 2">
    <name type="scientific">Gonapodya prolifera (strain JEL478)</name>
    <name type="common">Monoblepharis prolifera</name>
    <dbReference type="NCBI Taxonomy" id="1344416"/>
    <lineage>
        <taxon>Eukaryota</taxon>
        <taxon>Fungi</taxon>
        <taxon>Fungi incertae sedis</taxon>
        <taxon>Chytridiomycota</taxon>
        <taxon>Chytridiomycota incertae sedis</taxon>
        <taxon>Monoblepharidomycetes</taxon>
        <taxon>Monoblepharidales</taxon>
        <taxon>Gonapodyaceae</taxon>
        <taxon>Gonapodya</taxon>
    </lineage>
</organism>
<evidence type="ECO:0000313" key="1">
    <source>
        <dbReference type="EMBL" id="KXS14675.1"/>
    </source>
</evidence>
<protein>
    <submittedName>
        <fullName evidence="1">Uncharacterized protein</fullName>
    </submittedName>
</protein>
<dbReference type="CDD" id="cd00043">
    <property type="entry name" value="CYCLIN_SF"/>
    <property type="match status" value="1"/>
</dbReference>
<dbReference type="SUPFAM" id="SSF47954">
    <property type="entry name" value="Cyclin-like"/>
    <property type="match status" value="1"/>
</dbReference>
<name>A0A139AE08_GONPJ</name>
<accession>A0A139AE08</accession>
<dbReference type="AlphaFoldDB" id="A0A139AE08"/>
<dbReference type="Proteomes" id="UP000070544">
    <property type="component" value="Unassembled WGS sequence"/>
</dbReference>
<dbReference type="InterPro" id="IPR036915">
    <property type="entry name" value="Cyclin-like_sf"/>
</dbReference>
<reference evidence="1 2" key="1">
    <citation type="journal article" date="2015" name="Genome Biol. Evol.">
        <title>Phylogenomic analyses indicate that early fungi evolved digesting cell walls of algal ancestors of land plants.</title>
        <authorList>
            <person name="Chang Y."/>
            <person name="Wang S."/>
            <person name="Sekimoto S."/>
            <person name="Aerts A.L."/>
            <person name="Choi C."/>
            <person name="Clum A."/>
            <person name="LaButti K.M."/>
            <person name="Lindquist E.A."/>
            <person name="Yee Ngan C."/>
            <person name="Ohm R.A."/>
            <person name="Salamov A.A."/>
            <person name="Grigoriev I.V."/>
            <person name="Spatafora J.W."/>
            <person name="Berbee M.L."/>
        </authorList>
    </citation>
    <scope>NUCLEOTIDE SEQUENCE [LARGE SCALE GENOMIC DNA]</scope>
    <source>
        <strain evidence="1 2">JEL478</strain>
    </source>
</reference>
<dbReference type="EMBL" id="KQ965767">
    <property type="protein sequence ID" value="KXS14675.1"/>
    <property type="molecule type" value="Genomic_DNA"/>
</dbReference>
<gene>
    <name evidence="1" type="ORF">M427DRAFT_32885</name>
</gene>
<proteinExistence type="predicted"/>
<sequence length="202" mass="23002">MASKYCETPDETMSLSFAYTVSCKLYTKHDIKTLELRILDVLNWDLSSYLTPVEILSIVCEVEGLPFNVEFRARTYLCKAVRLYDTWIGIPPSLLALAALYKVLVESNEPIYAISPVYRFPLDGTEIQYDDAPFGKLKTSVKRVEGPGNVIHHEVASVDGVWTVSNDWSIEEENGEHFHHRRSVFKSGDEVLNVHQKFKKTA</sequence>